<evidence type="ECO:0000256" key="1">
    <source>
        <dbReference type="SAM" id="Coils"/>
    </source>
</evidence>
<dbReference type="Gene3D" id="1.10.340.70">
    <property type="match status" value="1"/>
</dbReference>
<proteinExistence type="predicted"/>
<reference evidence="3" key="1">
    <citation type="submission" date="2018-02" db="EMBL/GenBank/DDBJ databases">
        <authorList>
            <person name="Cohen D.B."/>
            <person name="Kent A.D."/>
        </authorList>
    </citation>
    <scope>NUCLEOTIDE SEQUENCE</scope>
</reference>
<dbReference type="Pfam" id="PF00665">
    <property type="entry name" value="rve"/>
    <property type="match status" value="1"/>
</dbReference>
<dbReference type="InterPro" id="IPR001584">
    <property type="entry name" value="Integrase_cat-core"/>
</dbReference>
<dbReference type="PANTHER" id="PTHR37984:SF5">
    <property type="entry name" value="PROTEIN NYNRIN-LIKE"/>
    <property type="match status" value="1"/>
</dbReference>
<organism evidence="3">
    <name type="scientific">Fagus sylvatica</name>
    <name type="common">Beechnut</name>
    <dbReference type="NCBI Taxonomy" id="28930"/>
    <lineage>
        <taxon>Eukaryota</taxon>
        <taxon>Viridiplantae</taxon>
        <taxon>Streptophyta</taxon>
        <taxon>Embryophyta</taxon>
        <taxon>Tracheophyta</taxon>
        <taxon>Spermatophyta</taxon>
        <taxon>Magnoliopsida</taxon>
        <taxon>eudicotyledons</taxon>
        <taxon>Gunneridae</taxon>
        <taxon>Pentapetalae</taxon>
        <taxon>rosids</taxon>
        <taxon>fabids</taxon>
        <taxon>Fagales</taxon>
        <taxon>Fagaceae</taxon>
        <taxon>Fagus</taxon>
    </lineage>
</organism>
<dbReference type="PANTHER" id="PTHR37984">
    <property type="entry name" value="PROTEIN CBG26694"/>
    <property type="match status" value="1"/>
</dbReference>
<dbReference type="GO" id="GO:0015074">
    <property type="term" value="P:DNA integration"/>
    <property type="evidence" value="ECO:0007669"/>
    <property type="project" value="InterPro"/>
</dbReference>
<sequence>MPFFEYLSEGILPKAHGKAYKLNRQALRYFTEGSSLFKKGLVGEPLRCLGPSESQTALKEAHAGECGEHQGKKKLYQQLLSLGYYWPTMKKDAVEFVKTYHTCQVQANLIHSHPTTLQNMATPWPFHTWLLDLISPINPASEGYIWILVATKYFTKWVEAIPFEKATGTAIANFIWEYIICRFGIPHKIVTDNGTHFINKDVRAMTKHYRMKHLKSSLYYPQEVIAPIEIAIPTPRVVQGTKNDVDASICAERRTCDLEALEEARNQALENTRRYHLKMVGAYGKIIKERIFATGQLVLKAADYVKRGLPSPSKFVSNWEGPYVIREAHASGYYKLAKADGTVLVDPVNEKWLKHYYA</sequence>
<dbReference type="Pfam" id="PF17921">
    <property type="entry name" value="Integrase_H2C2"/>
    <property type="match status" value="1"/>
</dbReference>
<evidence type="ECO:0000259" key="2">
    <source>
        <dbReference type="PROSITE" id="PS50994"/>
    </source>
</evidence>
<accession>A0A2N9I1H5</accession>
<dbReference type="InterPro" id="IPR036397">
    <property type="entry name" value="RNaseH_sf"/>
</dbReference>
<name>A0A2N9I1H5_FAGSY</name>
<dbReference type="PROSITE" id="PS50994">
    <property type="entry name" value="INTEGRASE"/>
    <property type="match status" value="1"/>
</dbReference>
<dbReference type="EMBL" id="OIVN01004902">
    <property type="protein sequence ID" value="SPD19906.1"/>
    <property type="molecule type" value="Genomic_DNA"/>
</dbReference>
<dbReference type="GO" id="GO:0003676">
    <property type="term" value="F:nucleic acid binding"/>
    <property type="evidence" value="ECO:0007669"/>
    <property type="project" value="InterPro"/>
</dbReference>
<feature type="domain" description="Integrase catalytic" evidence="2">
    <location>
        <begin position="121"/>
        <end position="222"/>
    </location>
</feature>
<dbReference type="SUPFAM" id="SSF53098">
    <property type="entry name" value="Ribonuclease H-like"/>
    <property type="match status" value="1"/>
</dbReference>
<evidence type="ECO:0000313" key="3">
    <source>
        <dbReference type="EMBL" id="SPD19906.1"/>
    </source>
</evidence>
<dbReference type="InterPro" id="IPR012337">
    <property type="entry name" value="RNaseH-like_sf"/>
</dbReference>
<gene>
    <name evidence="3" type="ORF">FSB_LOCUS47788</name>
</gene>
<dbReference type="Gene3D" id="3.30.420.10">
    <property type="entry name" value="Ribonuclease H-like superfamily/Ribonuclease H"/>
    <property type="match status" value="1"/>
</dbReference>
<protein>
    <recommendedName>
        <fullName evidence="2">Integrase catalytic domain-containing protein</fullName>
    </recommendedName>
</protein>
<dbReference type="InterPro" id="IPR050951">
    <property type="entry name" value="Retrovirus_Pol_polyprotein"/>
</dbReference>
<keyword evidence="1" id="KW-0175">Coiled coil</keyword>
<dbReference type="InterPro" id="IPR041588">
    <property type="entry name" value="Integrase_H2C2"/>
</dbReference>
<dbReference type="AlphaFoldDB" id="A0A2N9I1H5"/>
<feature type="coiled-coil region" evidence="1">
    <location>
        <begin position="251"/>
        <end position="278"/>
    </location>
</feature>